<evidence type="ECO:0000256" key="1">
    <source>
        <dbReference type="SAM" id="Phobius"/>
    </source>
</evidence>
<dbReference type="GeneID" id="108047798"/>
<evidence type="ECO:0000313" key="3">
    <source>
        <dbReference type="Proteomes" id="UP001652680"/>
    </source>
</evidence>
<dbReference type="RefSeq" id="XP_016983643.1">
    <property type="nucleotide sequence ID" value="XM_017128154.1"/>
</dbReference>
<reference evidence="2" key="3">
    <citation type="submission" date="2025-05" db="UniProtKB">
        <authorList>
            <consortium name="EnsemblMetazoa"/>
        </authorList>
    </citation>
    <scope>IDENTIFICATION</scope>
</reference>
<keyword evidence="1" id="KW-0472">Membrane</keyword>
<gene>
    <name evidence="4" type="primary">LOC108047798</name>
    <name evidence="2" type="synonym">108047798</name>
</gene>
<feature type="transmembrane region" description="Helical" evidence="1">
    <location>
        <begin position="62"/>
        <end position="84"/>
    </location>
</feature>
<dbReference type="EnsemblMetazoa" id="XM_017128154.1">
    <property type="protein sequence ID" value="XP_016983643.1"/>
    <property type="gene ID" value="LOC108047798"/>
</dbReference>
<dbReference type="Proteomes" id="UP001652680">
    <property type="component" value="Unassembled WGS sequence"/>
</dbReference>
<dbReference type="OrthoDB" id="7844406at2759"/>
<sequence length="205" mass="24534">MTKIIDSWQWAFGLIRLHYDVVGIIALICPLVLGVLEYGYLYHKWDLLWWRDLVMQEEITPLSVMLHIAGIKVAVILGLTLWSFTRVGDKTDMQASQDMPISYVRRRYCRFLMMRLLASLDELVSHQHLRMVDFQQMHKDFCMAVELFRWEARKLFERSDLQLCLPLHEVLLVKDLQEEDLLRRGYGERLEHLRELDIHRMVFET</sequence>
<dbReference type="AlphaFoldDB" id="A0A6P4F8H3"/>
<evidence type="ECO:0000313" key="4">
    <source>
        <dbReference type="RefSeq" id="XP_016983643.1"/>
    </source>
</evidence>
<dbReference type="Pfam" id="PF15883">
    <property type="entry name" value="DUF4736"/>
    <property type="match status" value="1"/>
</dbReference>
<proteinExistence type="predicted"/>
<reference evidence="4" key="2">
    <citation type="submission" date="2025-04" db="UniProtKB">
        <authorList>
            <consortium name="RefSeq"/>
        </authorList>
    </citation>
    <scope>IDENTIFICATION</scope>
</reference>
<keyword evidence="1" id="KW-0812">Transmembrane</keyword>
<accession>A0A6P4F8H3</accession>
<keyword evidence="1" id="KW-1133">Transmembrane helix</keyword>
<feature type="transmembrane region" description="Helical" evidence="1">
    <location>
        <begin position="21"/>
        <end position="42"/>
    </location>
</feature>
<protein>
    <submittedName>
        <fullName evidence="4">Uncharacterized protein LOC108047798</fullName>
    </submittedName>
</protein>
<dbReference type="InterPro" id="IPR031754">
    <property type="entry name" value="DUF4736"/>
</dbReference>
<organism evidence="4">
    <name type="scientific">Drosophila rhopaloa</name>
    <name type="common">Fruit fly</name>
    <dbReference type="NCBI Taxonomy" id="1041015"/>
    <lineage>
        <taxon>Eukaryota</taxon>
        <taxon>Metazoa</taxon>
        <taxon>Ecdysozoa</taxon>
        <taxon>Arthropoda</taxon>
        <taxon>Hexapoda</taxon>
        <taxon>Insecta</taxon>
        <taxon>Pterygota</taxon>
        <taxon>Neoptera</taxon>
        <taxon>Endopterygota</taxon>
        <taxon>Diptera</taxon>
        <taxon>Brachycera</taxon>
        <taxon>Muscomorpha</taxon>
        <taxon>Ephydroidea</taxon>
        <taxon>Drosophilidae</taxon>
        <taxon>Drosophila</taxon>
        <taxon>Sophophora</taxon>
    </lineage>
</organism>
<reference evidence="3" key="1">
    <citation type="journal article" date="2021" name="Elife">
        <title>Highly contiguous assemblies of 101 drosophilid genomes.</title>
        <authorList>
            <person name="Kim B.Y."/>
            <person name="Wang J.R."/>
            <person name="Miller D.E."/>
            <person name="Barmina O."/>
            <person name="Delaney E."/>
            <person name="Thompson A."/>
            <person name="Comeault A.A."/>
            <person name="Peede D."/>
            <person name="D'Agostino E.R."/>
            <person name="Pelaez J."/>
            <person name="Aguilar J.M."/>
            <person name="Haji D."/>
            <person name="Matsunaga T."/>
            <person name="Armstrong E.E."/>
            <person name="Zych M."/>
            <person name="Ogawa Y."/>
            <person name="Stamenkovic-Radak M."/>
            <person name="Jelic M."/>
            <person name="Veselinovic M.S."/>
            <person name="Tanaskovic M."/>
            <person name="Eric P."/>
            <person name="Gao J.J."/>
            <person name="Katoh T.K."/>
            <person name="Toda M.J."/>
            <person name="Watabe H."/>
            <person name="Watada M."/>
            <person name="Davis J.S."/>
            <person name="Moyle L.C."/>
            <person name="Manoli G."/>
            <person name="Bertolini E."/>
            <person name="Kostal V."/>
            <person name="Hawley R.S."/>
            <person name="Takahashi A."/>
            <person name="Jones C.D."/>
            <person name="Price D.K."/>
            <person name="Whiteman N."/>
            <person name="Kopp A."/>
            <person name="Matute D.R."/>
            <person name="Petrov D.A."/>
        </authorList>
    </citation>
    <scope>NUCLEOTIDE SEQUENCE [LARGE SCALE GENOMIC DNA]</scope>
</reference>
<name>A0A6P4F8H3_DRORH</name>
<keyword evidence="3" id="KW-1185">Reference proteome</keyword>
<evidence type="ECO:0000313" key="2">
    <source>
        <dbReference type="EnsemblMetazoa" id="XP_016983643.1"/>
    </source>
</evidence>